<reference evidence="1 2" key="1">
    <citation type="submission" date="2021-06" db="EMBL/GenBank/DDBJ databases">
        <authorList>
            <person name="Palmer J.M."/>
        </authorList>
    </citation>
    <scope>NUCLEOTIDE SEQUENCE [LARGE SCALE GENOMIC DNA]</scope>
    <source>
        <strain evidence="1 2">GA_2019</strain>
        <tissue evidence="1">Muscle</tissue>
    </source>
</reference>
<evidence type="ECO:0000313" key="2">
    <source>
        <dbReference type="Proteomes" id="UP001476798"/>
    </source>
</evidence>
<protein>
    <submittedName>
        <fullName evidence="1">Uncharacterized protein</fullName>
    </submittedName>
</protein>
<evidence type="ECO:0000313" key="1">
    <source>
        <dbReference type="EMBL" id="MEQ2174419.1"/>
    </source>
</evidence>
<accession>A0ABV0NUA0</accession>
<proteinExistence type="predicted"/>
<gene>
    <name evidence="1" type="ORF">GOODEAATRI_007784</name>
</gene>
<organism evidence="1 2">
    <name type="scientific">Goodea atripinnis</name>
    <dbReference type="NCBI Taxonomy" id="208336"/>
    <lineage>
        <taxon>Eukaryota</taxon>
        <taxon>Metazoa</taxon>
        <taxon>Chordata</taxon>
        <taxon>Craniata</taxon>
        <taxon>Vertebrata</taxon>
        <taxon>Euteleostomi</taxon>
        <taxon>Actinopterygii</taxon>
        <taxon>Neopterygii</taxon>
        <taxon>Teleostei</taxon>
        <taxon>Neoteleostei</taxon>
        <taxon>Acanthomorphata</taxon>
        <taxon>Ovalentaria</taxon>
        <taxon>Atherinomorphae</taxon>
        <taxon>Cyprinodontiformes</taxon>
        <taxon>Goodeidae</taxon>
        <taxon>Goodea</taxon>
    </lineage>
</organism>
<dbReference type="Proteomes" id="UP001476798">
    <property type="component" value="Unassembled WGS sequence"/>
</dbReference>
<comment type="caution">
    <text evidence="1">The sequence shown here is derived from an EMBL/GenBank/DDBJ whole genome shotgun (WGS) entry which is preliminary data.</text>
</comment>
<keyword evidence="2" id="KW-1185">Reference proteome</keyword>
<dbReference type="EMBL" id="JAHRIO010050377">
    <property type="protein sequence ID" value="MEQ2174419.1"/>
    <property type="molecule type" value="Genomic_DNA"/>
</dbReference>
<name>A0ABV0NUA0_9TELE</name>
<sequence length="190" mass="20430">MQSITPLALGLPWESISPDPGGYGGLVLPQERVELRQADVEGLAKVEERPVPAAVSTQLRGPLYGREDSGAAQQVYQDEEGEQDEAAVVLVQVQGAAALQSLAGHHPNFSTTLASDSDKLHIECGIHGSAGTLWKSQFCPSAALGCNISSTYFAHHIVVLLRSDNLHSTCGYKRDDPQTFHKKSSRRIVS</sequence>